<reference evidence="1 2" key="1">
    <citation type="submission" date="2018-02" db="EMBL/GenBank/DDBJ databases">
        <title>novel marine gammaproteobacteria from coastal saline agro ecosystem.</title>
        <authorList>
            <person name="Krishnan R."/>
            <person name="Ramesh Kumar N."/>
        </authorList>
    </citation>
    <scope>NUCLEOTIDE SEQUENCE [LARGE SCALE GENOMIC DNA]</scope>
    <source>
        <strain evidence="1 2">228</strain>
    </source>
</reference>
<accession>A0A2S5KT97</accession>
<gene>
    <name evidence="1" type="ORF">C4K68_07810</name>
</gene>
<sequence>MLIGKIQGQLSLDGAALQAPVYCYDAEDGSLVGRVTSTAEGAFHCVVNNVDSVFVTAVPPSGYQAITHGPLVPQVLVVGTSDTHFLTATSITETVPAAVLAGDVLIASLMHRATLLPPDGWERIWWSDDIDPSGTHQQLSVYQRVADATDAGAGSTWSMASSQRIALNITALRGTEVISTASATGVTKGVISMPTVTAAGNELVLSIATSVYAASTATNTFTVSSDWYQLTPVSSSDSTNQIRIGVAIRGGPGDLTGNFTLNMTETRTSAVVVNVLLRLDQGETS</sequence>
<dbReference type="AlphaFoldDB" id="A0A2S5KT97"/>
<dbReference type="Proteomes" id="UP000238196">
    <property type="component" value="Unassembled WGS sequence"/>
</dbReference>
<evidence type="ECO:0000313" key="2">
    <source>
        <dbReference type="Proteomes" id="UP000238196"/>
    </source>
</evidence>
<proteinExistence type="predicted"/>
<name>A0A2S5KT97_9PROT</name>
<organism evidence="1 2">
    <name type="scientific">Proteobacteria bacterium 228</name>
    <dbReference type="NCBI Taxonomy" id="2083153"/>
    <lineage>
        <taxon>Bacteria</taxon>
        <taxon>Pseudomonadati</taxon>
        <taxon>Pseudomonadota</taxon>
    </lineage>
</organism>
<comment type="caution">
    <text evidence="1">The sequence shown here is derived from an EMBL/GenBank/DDBJ whole genome shotgun (WGS) entry which is preliminary data.</text>
</comment>
<protein>
    <submittedName>
        <fullName evidence="1">Uncharacterized protein</fullName>
    </submittedName>
</protein>
<dbReference type="EMBL" id="PRLP01000023">
    <property type="protein sequence ID" value="PPC77943.1"/>
    <property type="molecule type" value="Genomic_DNA"/>
</dbReference>
<evidence type="ECO:0000313" key="1">
    <source>
        <dbReference type="EMBL" id="PPC77943.1"/>
    </source>
</evidence>